<proteinExistence type="predicted"/>
<dbReference type="AlphaFoldDB" id="A0AAD6VIT2"/>
<dbReference type="Gene3D" id="1.20.1280.50">
    <property type="match status" value="1"/>
</dbReference>
<evidence type="ECO:0000313" key="2">
    <source>
        <dbReference type="EMBL" id="KAJ7214053.1"/>
    </source>
</evidence>
<dbReference type="Proteomes" id="UP001219525">
    <property type="component" value="Unassembled WGS sequence"/>
</dbReference>
<reference evidence="2" key="1">
    <citation type="submission" date="2023-03" db="EMBL/GenBank/DDBJ databases">
        <title>Massive genome expansion in bonnet fungi (Mycena s.s.) driven by repeated elements and novel gene families across ecological guilds.</title>
        <authorList>
            <consortium name="Lawrence Berkeley National Laboratory"/>
            <person name="Harder C.B."/>
            <person name="Miyauchi S."/>
            <person name="Viragh M."/>
            <person name="Kuo A."/>
            <person name="Thoen E."/>
            <person name="Andreopoulos B."/>
            <person name="Lu D."/>
            <person name="Skrede I."/>
            <person name="Drula E."/>
            <person name="Henrissat B."/>
            <person name="Morin E."/>
            <person name="Kohler A."/>
            <person name="Barry K."/>
            <person name="LaButti K."/>
            <person name="Morin E."/>
            <person name="Salamov A."/>
            <person name="Lipzen A."/>
            <person name="Mereny Z."/>
            <person name="Hegedus B."/>
            <person name="Baldrian P."/>
            <person name="Stursova M."/>
            <person name="Weitz H."/>
            <person name="Taylor A."/>
            <person name="Grigoriev I.V."/>
            <person name="Nagy L.G."/>
            <person name="Martin F."/>
            <person name="Kauserud H."/>
        </authorList>
    </citation>
    <scope>NUCLEOTIDE SEQUENCE</scope>
    <source>
        <strain evidence="2">9144</strain>
    </source>
</reference>
<feature type="domain" description="F-box" evidence="1">
    <location>
        <begin position="3"/>
        <end position="53"/>
    </location>
</feature>
<protein>
    <recommendedName>
        <fullName evidence="1">F-box domain-containing protein</fullName>
    </recommendedName>
</protein>
<keyword evidence="3" id="KW-1185">Reference proteome</keyword>
<organism evidence="2 3">
    <name type="scientific">Mycena pura</name>
    <dbReference type="NCBI Taxonomy" id="153505"/>
    <lineage>
        <taxon>Eukaryota</taxon>
        <taxon>Fungi</taxon>
        <taxon>Dikarya</taxon>
        <taxon>Basidiomycota</taxon>
        <taxon>Agaricomycotina</taxon>
        <taxon>Agaricomycetes</taxon>
        <taxon>Agaricomycetidae</taxon>
        <taxon>Agaricales</taxon>
        <taxon>Marasmiineae</taxon>
        <taxon>Mycenaceae</taxon>
        <taxon>Mycena</taxon>
    </lineage>
</organism>
<dbReference type="SUPFAM" id="SSF81383">
    <property type="entry name" value="F-box domain"/>
    <property type="match status" value="1"/>
</dbReference>
<dbReference type="EMBL" id="JARJCW010000020">
    <property type="protein sequence ID" value="KAJ7214053.1"/>
    <property type="molecule type" value="Genomic_DNA"/>
</dbReference>
<evidence type="ECO:0000313" key="3">
    <source>
        <dbReference type="Proteomes" id="UP001219525"/>
    </source>
</evidence>
<sequence>MSRVTFGDLPQELLLKILVFTDGKTLVNSCIPVCRSWKSAIDGSIELQLVIELCADGMVAGDLPDSSVAETLEALYEWRCAWLSLNWSSHIELKIEPSLLKDQSGLRLPHPDIALKGNAYK</sequence>
<dbReference type="Pfam" id="PF12937">
    <property type="entry name" value="F-box-like"/>
    <property type="match status" value="1"/>
</dbReference>
<dbReference type="PROSITE" id="PS50181">
    <property type="entry name" value="FBOX"/>
    <property type="match status" value="1"/>
</dbReference>
<dbReference type="InterPro" id="IPR036047">
    <property type="entry name" value="F-box-like_dom_sf"/>
</dbReference>
<accession>A0AAD6VIT2</accession>
<gene>
    <name evidence="2" type="ORF">GGX14DRAFT_618213</name>
</gene>
<evidence type="ECO:0000259" key="1">
    <source>
        <dbReference type="PROSITE" id="PS50181"/>
    </source>
</evidence>
<name>A0AAD6VIT2_9AGAR</name>
<dbReference type="InterPro" id="IPR001810">
    <property type="entry name" value="F-box_dom"/>
</dbReference>
<comment type="caution">
    <text evidence="2">The sequence shown here is derived from an EMBL/GenBank/DDBJ whole genome shotgun (WGS) entry which is preliminary data.</text>
</comment>